<reference evidence="1 2" key="1">
    <citation type="journal article" date="2013" name="Genome Announc.">
        <title>Draft Genome Sequence of Sphingobium lactosutens Strain DS20T, Isolated from a Hexachlorocyclohexane Dumpsite.</title>
        <authorList>
            <person name="Kumar R."/>
            <person name="Dwivedi V."/>
            <person name="Negi V."/>
            <person name="Khurana J.P."/>
            <person name="Lal R."/>
        </authorList>
    </citation>
    <scope>NUCLEOTIDE SEQUENCE [LARGE SCALE GENOMIC DNA]</scope>
    <source>
        <strain evidence="1 2">DS20</strain>
    </source>
</reference>
<dbReference type="EMBL" id="ATDP01000098">
    <property type="protein sequence ID" value="EQB13174.1"/>
    <property type="molecule type" value="Genomic_DNA"/>
</dbReference>
<dbReference type="Proteomes" id="UP000015531">
    <property type="component" value="Unassembled WGS sequence"/>
</dbReference>
<proteinExistence type="predicted"/>
<evidence type="ECO:0000313" key="2">
    <source>
        <dbReference type="Proteomes" id="UP000015531"/>
    </source>
</evidence>
<dbReference type="AlphaFoldDB" id="T0IU12"/>
<protein>
    <submittedName>
        <fullName evidence="1">Uncharacterized protein</fullName>
    </submittedName>
</protein>
<evidence type="ECO:0000313" key="1">
    <source>
        <dbReference type="EMBL" id="EQB13174.1"/>
    </source>
</evidence>
<sequence length="97" mass="10771">MEVIENQQAATTEGVTNYKPRWGRGERRIGFSTVKLASKPKLSELSNLERLLARLGKEANSLNGIKVAIAARWCSTVYTNLTMQQIESIVTDCRSGD</sequence>
<name>T0IU12_9SPHN</name>
<organism evidence="1 2">
    <name type="scientific">Sphingobium lactosutens DS20</name>
    <dbReference type="NCBI Taxonomy" id="1331060"/>
    <lineage>
        <taxon>Bacteria</taxon>
        <taxon>Pseudomonadati</taxon>
        <taxon>Pseudomonadota</taxon>
        <taxon>Alphaproteobacteria</taxon>
        <taxon>Sphingomonadales</taxon>
        <taxon>Sphingomonadaceae</taxon>
        <taxon>Sphingobium</taxon>
    </lineage>
</organism>
<gene>
    <name evidence="1" type="ORF">RLDS_17795</name>
</gene>
<accession>T0IU12</accession>
<dbReference type="RefSeq" id="WP_021227151.1">
    <property type="nucleotide sequence ID" value="NZ_ATDP01000098.1"/>
</dbReference>
<comment type="caution">
    <text evidence="1">The sequence shown here is derived from an EMBL/GenBank/DDBJ whole genome shotgun (WGS) entry which is preliminary data.</text>
</comment>
<keyword evidence="2" id="KW-1185">Reference proteome</keyword>
<dbReference type="PATRIC" id="fig|1331060.3.peg.3426"/>